<organism evidence="1 2">
    <name type="scientific">Desulfomarina profundi</name>
    <dbReference type="NCBI Taxonomy" id="2772557"/>
    <lineage>
        <taxon>Bacteria</taxon>
        <taxon>Pseudomonadati</taxon>
        <taxon>Thermodesulfobacteriota</taxon>
        <taxon>Desulfobulbia</taxon>
        <taxon>Desulfobulbales</taxon>
        <taxon>Desulfobulbaceae</taxon>
        <taxon>Desulfomarina</taxon>
    </lineage>
</organism>
<protein>
    <submittedName>
        <fullName evidence="1">Uncharacterized protein</fullName>
    </submittedName>
</protein>
<dbReference type="EMBL" id="AP024086">
    <property type="protein sequence ID" value="BCL62464.1"/>
    <property type="molecule type" value="Genomic_DNA"/>
</dbReference>
<keyword evidence="2" id="KW-1185">Reference proteome</keyword>
<dbReference type="KEGG" id="dbk:DGMP_31570"/>
<gene>
    <name evidence="1" type="ORF">DGMP_31570</name>
</gene>
<reference evidence="1" key="1">
    <citation type="submission" date="2020-09" db="EMBL/GenBank/DDBJ databases">
        <title>Desulfogranum mesoprofundum gen. nov., sp. nov., a novel mesophilic, sulfate-reducing chemolithoautotroph isolated from a deep-sea hydrothermal vent chimney in the Suiyo Seamount.</title>
        <authorList>
            <person name="Hashimoto Y."/>
            <person name="Nakagawa S."/>
        </authorList>
    </citation>
    <scope>NUCLEOTIDE SEQUENCE</scope>
    <source>
        <strain evidence="1">KT2</strain>
    </source>
</reference>
<dbReference type="AlphaFoldDB" id="A0A8D5JIA3"/>
<sequence>MVVNQDFFGEFEVSFIQVFKKTLEYQMMKKNREVIFLKARKNGLFGLVKDLRKNHLKLFEKSLTSHLNCCDVYFCLQSFKTGQNV</sequence>
<evidence type="ECO:0000313" key="2">
    <source>
        <dbReference type="Proteomes" id="UP000826725"/>
    </source>
</evidence>
<name>A0A8D5JIA3_9BACT</name>
<evidence type="ECO:0000313" key="1">
    <source>
        <dbReference type="EMBL" id="BCL62464.1"/>
    </source>
</evidence>
<accession>A0A8D5JIA3</accession>
<proteinExistence type="predicted"/>
<dbReference type="Proteomes" id="UP000826725">
    <property type="component" value="Chromosome"/>
</dbReference>